<dbReference type="Pfam" id="PF13200">
    <property type="entry name" value="DUF4015"/>
    <property type="match status" value="1"/>
</dbReference>
<sequence>MILIVLCAQSIVFNNYADTLIRGIYINPYQASRTEYMDKVFAWADSGAINAIMVDLKSDYGFLSYDSKLEFAGKLDAVKRYIKIDELVARAKAHNVKLIARLVCFRDNYTTKDPDCALLDAEGNVWKDHKGMSWANPYSKKMREYLLDITKEIADLGVAVIVYDYIRFPTDGDLSKIMLNDVSCPRDQILHDFLIAAKKTVKAKIGICIFGFAVWHPLRNEGQDIAKMGKYVDLIFPMLYPSHFGDSFKRWDNDYWRNYWIYYDSVIRARQKLPQSVRLIPYIQGFDYKADSFNGDYVYTQIMGSFDAGASGVFIWNAGCDYSVSWAPLSWAHNSYLRRYVQSCLNNHRKEAGQRYQDIDFGPVLAQLKTQMKNLTMYQSDNQFDIRPLRRIRKFDPDQLIP</sequence>
<gene>
    <name evidence="2" type="ORF">A2Y85_01385</name>
</gene>
<dbReference type="EMBL" id="MEUM01000124">
    <property type="protein sequence ID" value="OGC40527.1"/>
    <property type="molecule type" value="Genomic_DNA"/>
</dbReference>
<dbReference type="Proteomes" id="UP000177025">
    <property type="component" value="Unassembled WGS sequence"/>
</dbReference>
<evidence type="ECO:0000313" key="2">
    <source>
        <dbReference type="EMBL" id="OGC40527.1"/>
    </source>
</evidence>
<evidence type="ECO:0000259" key="1">
    <source>
        <dbReference type="Pfam" id="PF13200"/>
    </source>
</evidence>
<dbReference type="Gene3D" id="3.20.20.80">
    <property type="entry name" value="Glycosidases"/>
    <property type="match status" value="1"/>
</dbReference>
<organism evidence="2 3">
    <name type="scientific">candidate division WOR-3 bacterium RBG_13_43_14</name>
    <dbReference type="NCBI Taxonomy" id="1802590"/>
    <lineage>
        <taxon>Bacteria</taxon>
        <taxon>Bacteria division WOR-3</taxon>
    </lineage>
</organism>
<feature type="domain" description="DUF4015" evidence="1">
    <location>
        <begin position="23"/>
        <end position="322"/>
    </location>
</feature>
<reference evidence="2 3" key="1">
    <citation type="journal article" date="2016" name="Nat. Commun.">
        <title>Thousands of microbial genomes shed light on interconnected biogeochemical processes in an aquifer system.</title>
        <authorList>
            <person name="Anantharaman K."/>
            <person name="Brown C.T."/>
            <person name="Hug L.A."/>
            <person name="Sharon I."/>
            <person name="Castelle C.J."/>
            <person name="Probst A.J."/>
            <person name="Thomas B.C."/>
            <person name="Singh A."/>
            <person name="Wilkins M.J."/>
            <person name="Karaoz U."/>
            <person name="Brodie E.L."/>
            <person name="Williams K.H."/>
            <person name="Hubbard S.S."/>
            <person name="Banfield J.F."/>
        </authorList>
    </citation>
    <scope>NUCLEOTIDE SEQUENCE [LARGE SCALE GENOMIC DNA]</scope>
</reference>
<dbReference type="InterPro" id="IPR025275">
    <property type="entry name" value="DUF4015"/>
</dbReference>
<dbReference type="InterPro" id="IPR017853">
    <property type="entry name" value="GH"/>
</dbReference>
<evidence type="ECO:0000313" key="3">
    <source>
        <dbReference type="Proteomes" id="UP000177025"/>
    </source>
</evidence>
<dbReference type="AlphaFoldDB" id="A0A1F4U6M2"/>
<name>A0A1F4U6M2_UNCW3</name>
<dbReference type="SUPFAM" id="SSF51445">
    <property type="entry name" value="(Trans)glycosidases"/>
    <property type="match status" value="1"/>
</dbReference>
<proteinExistence type="predicted"/>
<accession>A0A1F4U6M2</accession>
<comment type="caution">
    <text evidence="2">The sequence shown here is derived from an EMBL/GenBank/DDBJ whole genome shotgun (WGS) entry which is preliminary data.</text>
</comment>
<protein>
    <recommendedName>
        <fullName evidence="1">DUF4015 domain-containing protein</fullName>
    </recommendedName>
</protein>